<dbReference type="RefSeq" id="WP_169928582.1">
    <property type="nucleotide sequence ID" value="NZ_CP012333.1"/>
</dbReference>
<gene>
    <name evidence="1" type="ORF">AKJ09_10746</name>
</gene>
<sequence length="351" mass="38401">MLAFVDHSSDLNAWAQSLSISREAVEIYAASDVIDLHIDSFIWTRILGYDLKQRHGHGLLGARFYSQVDLPRLREARVTGGIWVITTNPIRPGLSRAHAFTENFAHLTQILESCRDDVAVVRNASEYRAARAAGKHGAFIGVQGGNAVDAAVDRLNDTIVRVTLVHLSNSRLGTTSAPGGGDGGLTAAGRDYVRALNAKKIFVDLAHINRRGFFDALEVSDRSQPVIVTHTGVSGVHRHWRNLDDEQLRAIADTGGTIGVMYHSQFLDGSLLGCTADKVVDHLAHVVETVGEDFASLGSDWDGAIVTPRDMPTCLELPRLVQRMLDRGWKADRIHKILGGNWLRTLAALRP</sequence>
<dbReference type="PROSITE" id="PS51365">
    <property type="entry name" value="RENAL_DIPEPTIDASE_2"/>
    <property type="match status" value="1"/>
</dbReference>
<keyword evidence="2" id="KW-1185">Reference proteome</keyword>
<dbReference type="PANTHER" id="PTHR10443">
    <property type="entry name" value="MICROSOMAL DIPEPTIDASE"/>
    <property type="match status" value="1"/>
</dbReference>
<dbReference type="GO" id="GO:0070573">
    <property type="term" value="F:metallodipeptidase activity"/>
    <property type="evidence" value="ECO:0007669"/>
    <property type="project" value="InterPro"/>
</dbReference>
<name>A0A0K1QEC6_9BACT</name>
<protein>
    <submittedName>
        <fullName evidence="1">Microsomal dipeptidase</fullName>
    </submittedName>
</protein>
<reference evidence="1 2" key="1">
    <citation type="submission" date="2015-08" db="EMBL/GenBank/DDBJ databases">
        <authorList>
            <person name="Babu N.S."/>
            <person name="Beckwith C.J."/>
            <person name="Beseler K.G."/>
            <person name="Brison A."/>
            <person name="Carone J.V."/>
            <person name="Caskin T.P."/>
            <person name="Diamond M."/>
            <person name="Durham M.E."/>
            <person name="Foxe J.M."/>
            <person name="Go M."/>
            <person name="Henderson B.A."/>
            <person name="Jones I.B."/>
            <person name="McGettigan J.A."/>
            <person name="Micheletti S.J."/>
            <person name="Nasrallah M.E."/>
            <person name="Ortiz D."/>
            <person name="Piller C.R."/>
            <person name="Privatt S.R."/>
            <person name="Schneider S.L."/>
            <person name="Sharp S."/>
            <person name="Smith T.C."/>
            <person name="Stanton J.D."/>
            <person name="Ullery H.E."/>
            <person name="Wilson R.J."/>
            <person name="Serrano M.G."/>
            <person name="Buck G."/>
            <person name="Lee V."/>
            <person name="Wang Y."/>
            <person name="Carvalho R."/>
            <person name="Voegtly L."/>
            <person name="Shi R."/>
            <person name="Duckworth R."/>
            <person name="Johnson A."/>
            <person name="Loviza R."/>
            <person name="Walstead R."/>
            <person name="Shah Z."/>
            <person name="Kiflezghi M."/>
            <person name="Wade K."/>
            <person name="Ball S.L."/>
            <person name="Bradley K.W."/>
            <person name="Asai D.J."/>
            <person name="Bowman C.A."/>
            <person name="Russell D.A."/>
            <person name="Pope W.H."/>
            <person name="Jacobs-Sera D."/>
            <person name="Hendrix R.W."/>
            <person name="Hatfull G.F."/>
        </authorList>
    </citation>
    <scope>NUCLEOTIDE SEQUENCE [LARGE SCALE GENOMIC DNA]</scope>
    <source>
        <strain evidence="1 2">DSM 27648</strain>
    </source>
</reference>
<proteinExistence type="predicted"/>
<accession>A0A0K1QEC6</accession>
<dbReference type="Proteomes" id="UP000064967">
    <property type="component" value="Chromosome"/>
</dbReference>
<dbReference type="STRING" id="1391654.AKJ09_10746"/>
<dbReference type="InterPro" id="IPR032466">
    <property type="entry name" value="Metal_Hydrolase"/>
</dbReference>
<dbReference type="SUPFAM" id="SSF51556">
    <property type="entry name" value="Metallo-dependent hydrolases"/>
    <property type="match status" value="1"/>
</dbReference>
<evidence type="ECO:0000313" key="1">
    <source>
        <dbReference type="EMBL" id="AKV04083.1"/>
    </source>
</evidence>
<dbReference type="EMBL" id="CP012333">
    <property type="protein sequence ID" value="AKV04083.1"/>
    <property type="molecule type" value="Genomic_DNA"/>
</dbReference>
<dbReference type="AlphaFoldDB" id="A0A0K1QEC6"/>
<organism evidence="1 2">
    <name type="scientific">Labilithrix luteola</name>
    <dbReference type="NCBI Taxonomy" id="1391654"/>
    <lineage>
        <taxon>Bacteria</taxon>
        <taxon>Pseudomonadati</taxon>
        <taxon>Myxococcota</taxon>
        <taxon>Polyangia</taxon>
        <taxon>Polyangiales</taxon>
        <taxon>Labilitrichaceae</taxon>
        <taxon>Labilithrix</taxon>
    </lineage>
</organism>
<evidence type="ECO:0000313" key="2">
    <source>
        <dbReference type="Proteomes" id="UP000064967"/>
    </source>
</evidence>
<dbReference type="Pfam" id="PF01244">
    <property type="entry name" value="Peptidase_M19"/>
    <property type="match status" value="1"/>
</dbReference>
<dbReference type="GO" id="GO:0006508">
    <property type="term" value="P:proteolysis"/>
    <property type="evidence" value="ECO:0007669"/>
    <property type="project" value="InterPro"/>
</dbReference>
<dbReference type="InterPro" id="IPR008257">
    <property type="entry name" value="Pept_M19"/>
</dbReference>
<dbReference type="KEGG" id="llu:AKJ09_10746"/>
<dbReference type="PANTHER" id="PTHR10443:SF12">
    <property type="entry name" value="DIPEPTIDASE"/>
    <property type="match status" value="1"/>
</dbReference>
<dbReference type="Gene3D" id="3.20.20.140">
    <property type="entry name" value="Metal-dependent hydrolases"/>
    <property type="match status" value="1"/>
</dbReference>